<dbReference type="Gene3D" id="3.30.1150.10">
    <property type="match status" value="1"/>
</dbReference>
<feature type="transmembrane region" description="Helical" evidence="11">
    <location>
        <begin position="6"/>
        <end position="24"/>
    </location>
</feature>
<dbReference type="Pfam" id="PF07715">
    <property type="entry name" value="Plug"/>
    <property type="match status" value="1"/>
</dbReference>
<keyword evidence="3 10" id="KW-0813">Transport</keyword>
<dbReference type="SUPFAM" id="SSF74653">
    <property type="entry name" value="TolA/TonB C-terminal domain"/>
    <property type="match status" value="1"/>
</dbReference>
<dbReference type="PROSITE" id="PS52015">
    <property type="entry name" value="TONB_CTD"/>
    <property type="match status" value="1"/>
</dbReference>
<dbReference type="GO" id="GO:0009279">
    <property type="term" value="C:cell outer membrane"/>
    <property type="evidence" value="ECO:0007669"/>
    <property type="project" value="UniProtKB-SubCell"/>
</dbReference>
<keyword evidence="5" id="KW-0997">Cell inner membrane</keyword>
<evidence type="ECO:0000256" key="2">
    <source>
        <dbReference type="ARBA" id="ARBA00006555"/>
    </source>
</evidence>
<comment type="subcellular location">
    <subcellularLocation>
        <location evidence="1">Cell inner membrane</location>
        <topology evidence="1">Single-pass membrane protein</topology>
        <orientation evidence="1">Periplasmic side</orientation>
    </subcellularLocation>
    <subcellularLocation>
        <location evidence="10">Cell outer membrane</location>
        <topology evidence="10">Multi-pass membrane protein</topology>
    </subcellularLocation>
</comment>
<dbReference type="EMBL" id="CP014263">
    <property type="protein sequence ID" value="AQG80745.1"/>
    <property type="molecule type" value="Genomic_DNA"/>
</dbReference>
<dbReference type="AlphaFoldDB" id="A0A1P9WZG5"/>
<keyword evidence="6 10" id="KW-0812">Transmembrane</keyword>
<sequence>MTALDYFLKANLYGLLFIGCYYALLRRHTFFGLNRAYLLASVVFSLALPLVTISEQVAQKLPMPMATVGVFTLPTVAVNAPQTVAVVSPTDAAATAFDSWEGVGKGLYGLVVSLLLLRLTLRLWQLRRLIQQSPKQAGPGYTLVLPNDTTIPTFSFFRYIVLNPADVGSGLVLQHERVHVRQIHSADVLGLAVLRAVFWACPVLWFVEQALRQVHEFLADRTATAPTDYARFLVEYSFGLRPDRLTNSFFNPSLLKQRLLMLGQRTTPRWALSKYALVLPGLLLLLAMTARRSQSFTNQTQPGTITVTGRVTGLPTEQSLARATVLIKGTNRGTNTDSEGRYQLTDVQRNASLVFSHIGFITNEVKLSGQTAVNVSLTPTVNKLNEVLITGYSTKSIDTTTATLPSTTLAGKSNEVFTVAEQQPQFPGGAAALQAYLARTLRYPIKAIRERITGIVVVRFTVMSDGRIDDIYVEQGIGGGCNEEAIRVVGQMPNWNPGIQDGKAVSVSYALPLQFYLDLDDKEDKRTGRNEPAKSLTVDNSKNAPYLLVNDVKQSAFPTIDSSYKQIRIRGKGPLGELGEPPLYIVDGVEISTDKNAQLDPNQIQSIEVLKSSSATSQYGEKGRNGVIIITTKKP</sequence>
<dbReference type="GO" id="GO:0098797">
    <property type="term" value="C:plasma membrane protein complex"/>
    <property type="evidence" value="ECO:0007669"/>
    <property type="project" value="TreeGrafter"/>
</dbReference>
<feature type="transmembrane region" description="Helical" evidence="11">
    <location>
        <begin position="36"/>
        <end position="54"/>
    </location>
</feature>
<dbReference type="PANTHER" id="PTHR33446">
    <property type="entry name" value="PROTEIN TONB-RELATED"/>
    <property type="match status" value="1"/>
</dbReference>
<dbReference type="GO" id="GO:0031992">
    <property type="term" value="F:energy transducer activity"/>
    <property type="evidence" value="ECO:0007669"/>
    <property type="project" value="TreeGrafter"/>
</dbReference>
<keyword evidence="4" id="KW-1003">Cell membrane</keyword>
<dbReference type="RefSeq" id="WP_077132177.1">
    <property type="nucleotide sequence ID" value="NZ_CP014263.1"/>
</dbReference>
<dbReference type="PROSITE" id="PS52016">
    <property type="entry name" value="TONB_DEPENDENT_REC_3"/>
    <property type="match status" value="1"/>
</dbReference>
<dbReference type="Pfam" id="PF13715">
    <property type="entry name" value="CarbopepD_reg_2"/>
    <property type="match status" value="1"/>
</dbReference>
<dbReference type="KEGG" id="smon:AWR27_16305"/>
<proteinExistence type="inferred from homology"/>
<evidence type="ECO:0000256" key="8">
    <source>
        <dbReference type="ARBA" id="ARBA00022989"/>
    </source>
</evidence>
<evidence type="ECO:0000256" key="10">
    <source>
        <dbReference type="PROSITE-ProRule" id="PRU01360"/>
    </source>
</evidence>
<dbReference type="InterPro" id="IPR012910">
    <property type="entry name" value="Plug_dom"/>
</dbReference>
<dbReference type="InterPro" id="IPR039426">
    <property type="entry name" value="TonB-dep_rcpt-like"/>
</dbReference>
<dbReference type="STRING" id="1178516.AWR27_16305"/>
<evidence type="ECO:0000259" key="12">
    <source>
        <dbReference type="PROSITE" id="PS52015"/>
    </source>
</evidence>
<evidence type="ECO:0000313" key="14">
    <source>
        <dbReference type="Proteomes" id="UP000187941"/>
    </source>
</evidence>
<evidence type="ECO:0000256" key="11">
    <source>
        <dbReference type="SAM" id="Phobius"/>
    </source>
</evidence>
<accession>A0A1P9WZG5</accession>
<keyword evidence="7" id="KW-0653">Protein transport</keyword>
<keyword evidence="8 11" id="KW-1133">Transmembrane helix</keyword>
<comment type="similarity">
    <text evidence="2">Belongs to the TonB family.</text>
</comment>
<comment type="similarity">
    <text evidence="10">Belongs to the TonB-dependent receptor family.</text>
</comment>
<dbReference type="InterPro" id="IPR037682">
    <property type="entry name" value="TonB_C"/>
</dbReference>
<gene>
    <name evidence="13" type="ORF">AWR27_16305</name>
</gene>
<dbReference type="InterPro" id="IPR008969">
    <property type="entry name" value="CarboxyPept-like_regulatory"/>
</dbReference>
<dbReference type="Proteomes" id="UP000187941">
    <property type="component" value="Chromosome"/>
</dbReference>
<keyword evidence="9 10" id="KW-0472">Membrane</keyword>
<dbReference type="Gene3D" id="2.60.40.1120">
    <property type="entry name" value="Carboxypeptidase-like, regulatory domain"/>
    <property type="match status" value="1"/>
</dbReference>
<evidence type="ECO:0000256" key="3">
    <source>
        <dbReference type="ARBA" id="ARBA00022448"/>
    </source>
</evidence>
<dbReference type="Gene3D" id="2.170.130.10">
    <property type="entry name" value="TonB-dependent receptor, plug domain"/>
    <property type="match status" value="1"/>
</dbReference>
<organism evidence="13 14">
    <name type="scientific">Spirosoma montaniterrae</name>
    <dbReference type="NCBI Taxonomy" id="1178516"/>
    <lineage>
        <taxon>Bacteria</taxon>
        <taxon>Pseudomonadati</taxon>
        <taxon>Bacteroidota</taxon>
        <taxon>Cytophagia</taxon>
        <taxon>Cytophagales</taxon>
        <taxon>Cytophagaceae</taxon>
        <taxon>Spirosoma</taxon>
    </lineage>
</organism>
<dbReference type="InterPro" id="IPR037066">
    <property type="entry name" value="Plug_dom_sf"/>
</dbReference>
<dbReference type="Pfam" id="PF03544">
    <property type="entry name" value="TonB_C"/>
    <property type="match status" value="1"/>
</dbReference>
<dbReference type="NCBIfam" id="TIGR01352">
    <property type="entry name" value="tonB_Cterm"/>
    <property type="match status" value="1"/>
</dbReference>
<dbReference type="GO" id="GO:0015031">
    <property type="term" value="P:protein transport"/>
    <property type="evidence" value="ECO:0007669"/>
    <property type="project" value="UniProtKB-KW"/>
</dbReference>
<keyword evidence="10" id="KW-1134">Transmembrane beta strand</keyword>
<evidence type="ECO:0000256" key="4">
    <source>
        <dbReference type="ARBA" id="ARBA00022475"/>
    </source>
</evidence>
<feature type="domain" description="TonB C-terminal" evidence="12">
    <location>
        <begin position="428"/>
        <end position="524"/>
    </location>
</feature>
<dbReference type="SUPFAM" id="SSF56935">
    <property type="entry name" value="Porins"/>
    <property type="match status" value="1"/>
</dbReference>
<dbReference type="GO" id="GO:0055085">
    <property type="term" value="P:transmembrane transport"/>
    <property type="evidence" value="ECO:0007669"/>
    <property type="project" value="InterPro"/>
</dbReference>
<evidence type="ECO:0000256" key="6">
    <source>
        <dbReference type="ARBA" id="ARBA00022692"/>
    </source>
</evidence>
<keyword evidence="14" id="KW-1185">Reference proteome</keyword>
<reference evidence="13 14" key="1">
    <citation type="submission" date="2016-01" db="EMBL/GenBank/DDBJ databases">
        <authorList>
            <person name="Oliw E.H."/>
        </authorList>
    </citation>
    <scope>NUCLEOTIDE SEQUENCE [LARGE SCALE GENOMIC DNA]</scope>
    <source>
        <strain evidence="13 14">DY10</strain>
    </source>
</reference>
<keyword evidence="10" id="KW-0998">Cell outer membrane</keyword>
<evidence type="ECO:0000256" key="7">
    <source>
        <dbReference type="ARBA" id="ARBA00022927"/>
    </source>
</evidence>
<dbReference type="InterPro" id="IPR051045">
    <property type="entry name" value="TonB-dependent_transducer"/>
</dbReference>
<dbReference type="PANTHER" id="PTHR33446:SF2">
    <property type="entry name" value="PROTEIN TONB"/>
    <property type="match status" value="1"/>
</dbReference>
<protein>
    <recommendedName>
        <fullName evidence="12">TonB C-terminal domain-containing protein</fullName>
    </recommendedName>
</protein>
<dbReference type="OrthoDB" id="1522859at2"/>
<evidence type="ECO:0000256" key="9">
    <source>
        <dbReference type="ARBA" id="ARBA00023136"/>
    </source>
</evidence>
<name>A0A1P9WZG5_9BACT</name>
<dbReference type="SUPFAM" id="SSF49464">
    <property type="entry name" value="Carboxypeptidase regulatory domain-like"/>
    <property type="match status" value="1"/>
</dbReference>
<evidence type="ECO:0000256" key="5">
    <source>
        <dbReference type="ARBA" id="ARBA00022519"/>
    </source>
</evidence>
<dbReference type="InterPro" id="IPR006260">
    <property type="entry name" value="TonB/TolA_C"/>
</dbReference>
<evidence type="ECO:0000313" key="13">
    <source>
        <dbReference type="EMBL" id="AQG80745.1"/>
    </source>
</evidence>
<evidence type="ECO:0000256" key="1">
    <source>
        <dbReference type="ARBA" id="ARBA00004383"/>
    </source>
</evidence>